<gene>
    <name evidence="1" type="ORF">LWC34_49525</name>
</gene>
<accession>A0ABS8ZT67</accession>
<keyword evidence="1" id="KW-0489">Methyltransferase</keyword>
<organism evidence="1 2">
    <name type="scientific">Kibdelosporangium philippinense</name>
    <dbReference type="NCBI Taxonomy" id="211113"/>
    <lineage>
        <taxon>Bacteria</taxon>
        <taxon>Bacillati</taxon>
        <taxon>Actinomycetota</taxon>
        <taxon>Actinomycetes</taxon>
        <taxon>Pseudonocardiales</taxon>
        <taxon>Pseudonocardiaceae</taxon>
        <taxon>Kibdelosporangium</taxon>
    </lineage>
</organism>
<dbReference type="SUPFAM" id="SSF53335">
    <property type="entry name" value="S-adenosyl-L-methionine-dependent methyltransferases"/>
    <property type="match status" value="1"/>
</dbReference>
<reference evidence="1 2" key="1">
    <citation type="submission" date="2021-12" db="EMBL/GenBank/DDBJ databases">
        <title>Genome sequence of Kibdelosporangium philippinense ATCC 49844.</title>
        <authorList>
            <person name="Fedorov E.A."/>
            <person name="Omeragic M."/>
            <person name="Shalygina K.F."/>
            <person name="Maclea K.S."/>
        </authorList>
    </citation>
    <scope>NUCLEOTIDE SEQUENCE [LARGE SCALE GENOMIC DNA]</scope>
    <source>
        <strain evidence="1 2">ATCC 49844</strain>
    </source>
</reference>
<keyword evidence="2" id="KW-1185">Reference proteome</keyword>
<evidence type="ECO:0000313" key="1">
    <source>
        <dbReference type="EMBL" id="MCE7010792.1"/>
    </source>
</evidence>
<dbReference type="InterPro" id="IPR029063">
    <property type="entry name" value="SAM-dependent_MTases_sf"/>
</dbReference>
<proteinExistence type="predicted"/>
<evidence type="ECO:0000313" key="2">
    <source>
        <dbReference type="Proteomes" id="UP001521150"/>
    </source>
</evidence>
<keyword evidence="1" id="KW-0808">Transferase</keyword>
<dbReference type="GO" id="GO:0032259">
    <property type="term" value="P:methylation"/>
    <property type="evidence" value="ECO:0007669"/>
    <property type="project" value="UniProtKB-KW"/>
</dbReference>
<dbReference type="GO" id="GO:0008168">
    <property type="term" value="F:methyltransferase activity"/>
    <property type="evidence" value="ECO:0007669"/>
    <property type="project" value="UniProtKB-KW"/>
</dbReference>
<dbReference type="EMBL" id="JAJVCN010000004">
    <property type="protein sequence ID" value="MCE7010792.1"/>
    <property type="molecule type" value="Genomic_DNA"/>
</dbReference>
<protein>
    <submittedName>
        <fullName evidence="1">Class I SAM-dependent methyltransferase</fullName>
    </submittedName>
</protein>
<name>A0ABS8ZT67_9PSEU</name>
<sequence>MHGLHYLGDKLSAITRMAKWLKPDGLLVANFEAASIRDHNGKPVNLMPALKAAGFTYDARTKRIRKRGPETTPFEWKYLGADKNAGPNYTGQPAVRSYYQIQG</sequence>
<comment type="caution">
    <text evidence="1">The sequence shown here is derived from an EMBL/GenBank/DDBJ whole genome shotgun (WGS) entry which is preliminary data.</text>
</comment>
<dbReference type="Proteomes" id="UP001521150">
    <property type="component" value="Unassembled WGS sequence"/>
</dbReference>